<dbReference type="AlphaFoldDB" id="A0A558BSX9"/>
<accession>A0A558BSX9</accession>
<protein>
    <submittedName>
        <fullName evidence="1">Uncharacterized protein</fullName>
    </submittedName>
</protein>
<dbReference type="RefSeq" id="WP_144850627.1">
    <property type="nucleotide sequence ID" value="NZ_VMRJ01000004.1"/>
</dbReference>
<proteinExistence type="predicted"/>
<evidence type="ECO:0000313" key="2">
    <source>
        <dbReference type="Proteomes" id="UP000317624"/>
    </source>
</evidence>
<sequence length="63" mass="6853">MTNTHTLIGETATAVGDGWAGFRVGQRYELHVKHREDGAVAIMLDHHGHVTPGAGLVITEEQY</sequence>
<gene>
    <name evidence="1" type="ORF">FNT36_18335</name>
</gene>
<dbReference type="Proteomes" id="UP000317624">
    <property type="component" value="Unassembled WGS sequence"/>
</dbReference>
<evidence type="ECO:0000313" key="1">
    <source>
        <dbReference type="EMBL" id="TVT39601.1"/>
    </source>
</evidence>
<keyword evidence="2" id="KW-1185">Reference proteome</keyword>
<organism evidence="1 2">
    <name type="scientific">Hymenobacter setariae</name>
    <dbReference type="NCBI Taxonomy" id="2594794"/>
    <lineage>
        <taxon>Bacteria</taxon>
        <taxon>Pseudomonadati</taxon>
        <taxon>Bacteroidota</taxon>
        <taxon>Cytophagia</taxon>
        <taxon>Cytophagales</taxon>
        <taxon>Hymenobacteraceae</taxon>
        <taxon>Hymenobacter</taxon>
    </lineage>
</organism>
<comment type="caution">
    <text evidence="1">The sequence shown here is derived from an EMBL/GenBank/DDBJ whole genome shotgun (WGS) entry which is preliminary data.</text>
</comment>
<dbReference type="EMBL" id="VMRJ01000004">
    <property type="protein sequence ID" value="TVT39601.1"/>
    <property type="molecule type" value="Genomic_DNA"/>
</dbReference>
<name>A0A558BSX9_9BACT</name>
<reference evidence="1 2" key="1">
    <citation type="submission" date="2019-07" db="EMBL/GenBank/DDBJ databases">
        <title>Hymenobacter sp. straun FUR1 Genome sequencing and assembly.</title>
        <authorList>
            <person name="Chhetri G."/>
        </authorList>
    </citation>
    <scope>NUCLEOTIDE SEQUENCE [LARGE SCALE GENOMIC DNA]</scope>
    <source>
        <strain evidence="1 2">Fur1</strain>
    </source>
</reference>